<dbReference type="EMBL" id="PVBQ01000004">
    <property type="protein sequence ID" value="PRD48076.1"/>
    <property type="molecule type" value="Genomic_DNA"/>
</dbReference>
<dbReference type="OrthoDB" id="1490855at2"/>
<evidence type="ECO:0000256" key="1">
    <source>
        <dbReference type="SAM" id="SignalP"/>
    </source>
</evidence>
<evidence type="ECO:0008006" key="4">
    <source>
        <dbReference type="Google" id="ProtNLM"/>
    </source>
</evidence>
<gene>
    <name evidence="2" type="ORF">C5745_06055</name>
</gene>
<reference evidence="2 3" key="1">
    <citation type="submission" date="2018-02" db="EMBL/GenBank/DDBJ databases">
        <title>The draft genome of Sphingobacterium sp. 5JN-11.</title>
        <authorList>
            <person name="Liu L."/>
            <person name="Li L."/>
            <person name="Liang L."/>
            <person name="Zhang X."/>
            <person name="Wang T."/>
        </authorList>
    </citation>
    <scope>NUCLEOTIDE SEQUENCE [LARGE SCALE GENOMIC DNA]</scope>
    <source>
        <strain evidence="2 3">5JN-11</strain>
    </source>
</reference>
<name>A0A2S9J5K7_9SPHI</name>
<dbReference type="InterPro" id="IPR011990">
    <property type="entry name" value="TPR-like_helical_dom_sf"/>
</dbReference>
<protein>
    <recommendedName>
        <fullName evidence="4">Tetratricopeptide repeat protein</fullName>
    </recommendedName>
</protein>
<organism evidence="2 3">
    <name type="scientific">Sphingobacterium haloxyli</name>
    <dbReference type="NCBI Taxonomy" id="2100533"/>
    <lineage>
        <taxon>Bacteria</taxon>
        <taxon>Pseudomonadati</taxon>
        <taxon>Bacteroidota</taxon>
        <taxon>Sphingobacteriia</taxon>
        <taxon>Sphingobacteriales</taxon>
        <taxon>Sphingobacteriaceae</taxon>
        <taxon>Sphingobacterium</taxon>
    </lineage>
</organism>
<accession>A0A2S9J5K7</accession>
<proteinExistence type="predicted"/>
<dbReference type="RefSeq" id="WP_105716103.1">
    <property type="nucleotide sequence ID" value="NZ_PVBQ01000004.1"/>
</dbReference>
<dbReference type="PROSITE" id="PS51257">
    <property type="entry name" value="PROKAR_LIPOPROTEIN"/>
    <property type="match status" value="1"/>
</dbReference>
<dbReference type="AlphaFoldDB" id="A0A2S9J5K7"/>
<sequence>MKRFKKPIYILASTALLLSSCELFEVTNPYVTEERFIPSSMSLESWLNGVRRQASLTVGTVVEFSELVSDNYFNNYTQSSKVFDNPEINYFDQDVTNIQAAIHKLMEMSKFGLNELIPLQKEDASQQKAELLFFQAYAHILGAELYVGLPTEALGEVRSPRELLESAIAMLSEANDLFSEAEDQEACTLLLARCHHGLGNLEEAVRFAREAIDHPLSLRQVRYGTQNGPSNNFQNFIFSSNTNSFAPLPRLDFLDPKYFHQTTNIFDDQKPIAIAKAEEAYLILAEALIAQENIPAAKQALKDLLNDCVSKRPQTMLDDSKDTRNGGNRGDYPLTAVSVKFDAASAPKEGLVVDRSLGNIPAYSVSGTHITLTDIDAVATADEALYLVYLMRQEIFIAEGRRMTDLGIRFPISQREQLSNSHVTDAHIQAIIPDFIPRNRGLDDFTYDTAAGVVTMKHDMNRILVQHKTSPYIMPLHQ</sequence>
<dbReference type="Proteomes" id="UP000239711">
    <property type="component" value="Unassembled WGS sequence"/>
</dbReference>
<keyword evidence="3" id="KW-1185">Reference proteome</keyword>
<feature type="chain" id="PRO_5015524247" description="Tetratricopeptide repeat protein" evidence="1">
    <location>
        <begin position="25"/>
        <end position="478"/>
    </location>
</feature>
<keyword evidence="1" id="KW-0732">Signal</keyword>
<evidence type="ECO:0000313" key="2">
    <source>
        <dbReference type="EMBL" id="PRD48076.1"/>
    </source>
</evidence>
<feature type="signal peptide" evidence="1">
    <location>
        <begin position="1"/>
        <end position="24"/>
    </location>
</feature>
<comment type="caution">
    <text evidence="2">The sequence shown here is derived from an EMBL/GenBank/DDBJ whole genome shotgun (WGS) entry which is preliminary data.</text>
</comment>
<dbReference type="SUPFAM" id="SSF48452">
    <property type="entry name" value="TPR-like"/>
    <property type="match status" value="1"/>
</dbReference>
<evidence type="ECO:0000313" key="3">
    <source>
        <dbReference type="Proteomes" id="UP000239711"/>
    </source>
</evidence>
<dbReference type="Gene3D" id="1.25.40.390">
    <property type="match status" value="1"/>
</dbReference>